<comment type="caution">
    <text evidence="2">The sequence shown here is derived from an EMBL/GenBank/DDBJ whole genome shotgun (WGS) entry which is preliminary data.</text>
</comment>
<reference evidence="2" key="2">
    <citation type="submission" date="2021-04" db="EMBL/GenBank/DDBJ databases">
        <authorList>
            <person name="Gilroy R."/>
        </authorList>
    </citation>
    <scope>NUCLEOTIDE SEQUENCE</scope>
    <source>
        <strain evidence="2">8470</strain>
    </source>
</reference>
<evidence type="ECO:0000313" key="3">
    <source>
        <dbReference type="Proteomes" id="UP000784286"/>
    </source>
</evidence>
<name>A0A948TPV3_9BACT</name>
<dbReference type="SUPFAM" id="SSF55729">
    <property type="entry name" value="Acyl-CoA N-acyltransferases (Nat)"/>
    <property type="match status" value="1"/>
</dbReference>
<dbReference type="InterPro" id="IPR016181">
    <property type="entry name" value="Acyl_CoA_acyltransferase"/>
</dbReference>
<sequence>MALRLATYYHAEDVPPLPGSNVFYSVEMLQALQQTKGFRPVLLVAYEDGRAVGKLLCITRRSLRFRFFFTKTYVYGTGEYFPSSYRKDEIFRELLEYLTRCFKDRSFLLEFRNLEESLFGYRHFRECGYFPVRWMRVRNSIHGNCIDKWMSISRKRQINRGLKGGAEMDIARTEAEVEEFFALLKRYYSSKIHRYLPGIDFFLSLLRQSSERSKIFIVRYKGKIIGGSVCLFSADDAYLLFSGGLRKSYPLLYPGVLAVWNAMVYAHNRGYSHFEFIEAGLPFKKYGYRDFILRFGGRQMSSRRWFRVGWGWLNRLLTKLYV</sequence>
<gene>
    <name evidence="2" type="ORF">H9928_12760</name>
</gene>
<dbReference type="EMBL" id="JAHLFJ010000117">
    <property type="protein sequence ID" value="MBU3857378.1"/>
    <property type="molecule type" value="Genomic_DNA"/>
</dbReference>
<dbReference type="PANTHER" id="PTHR36174:SF1">
    <property type="entry name" value="LIPID II:GLYCINE GLYCYLTRANSFERASE"/>
    <property type="match status" value="1"/>
</dbReference>
<feature type="domain" description="BioF2-like acetyltransferase" evidence="1">
    <location>
        <begin position="155"/>
        <end position="285"/>
    </location>
</feature>
<dbReference type="AlphaFoldDB" id="A0A948TPV3"/>
<dbReference type="PANTHER" id="PTHR36174">
    <property type="entry name" value="LIPID II:GLYCINE GLYCYLTRANSFERASE"/>
    <property type="match status" value="1"/>
</dbReference>
<protein>
    <submittedName>
        <fullName evidence="2">GNAT family N-acetyltransferase</fullName>
    </submittedName>
</protein>
<dbReference type="Pfam" id="PF13480">
    <property type="entry name" value="Acetyltransf_6"/>
    <property type="match status" value="1"/>
</dbReference>
<evidence type="ECO:0000259" key="1">
    <source>
        <dbReference type="Pfam" id="PF13480"/>
    </source>
</evidence>
<reference evidence="2" key="1">
    <citation type="journal article" date="2021" name="PeerJ">
        <title>Extensive microbial diversity within the chicken gut microbiome revealed by metagenomics and culture.</title>
        <authorList>
            <person name="Gilroy R."/>
            <person name="Ravi A."/>
            <person name="Getino M."/>
            <person name="Pursley I."/>
            <person name="Horton D.L."/>
            <person name="Alikhan N.F."/>
            <person name="Baker D."/>
            <person name="Gharbi K."/>
            <person name="Hall N."/>
            <person name="Watson M."/>
            <person name="Adriaenssens E.M."/>
            <person name="Foster-Nyarko E."/>
            <person name="Jarju S."/>
            <person name="Secka A."/>
            <person name="Antonio M."/>
            <person name="Oren A."/>
            <person name="Chaudhuri R.R."/>
            <person name="La Ragione R."/>
            <person name="Hildebrand F."/>
            <person name="Pallen M.J."/>
        </authorList>
    </citation>
    <scope>NUCLEOTIDE SEQUENCE</scope>
    <source>
        <strain evidence="2">8470</strain>
    </source>
</reference>
<dbReference type="InterPro" id="IPR050644">
    <property type="entry name" value="PG_Glycine_Bridge_Synth"/>
</dbReference>
<dbReference type="Proteomes" id="UP000784286">
    <property type="component" value="Unassembled WGS sequence"/>
</dbReference>
<dbReference type="InterPro" id="IPR038740">
    <property type="entry name" value="BioF2-like_GNAT_dom"/>
</dbReference>
<accession>A0A948TPV3</accession>
<evidence type="ECO:0000313" key="2">
    <source>
        <dbReference type="EMBL" id="MBU3857378.1"/>
    </source>
</evidence>
<dbReference type="Gene3D" id="3.40.630.30">
    <property type="match status" value="1"/>
</dbReference>
<proteinExistence type="predicted"/>
<organism evidence="2 3">
    <name type="scientific">Candidatus Phocaeicola excrementipullorum</name>
    <dbReference type="NCBI Taxonomy" id="2838731"/>
    <lineage>
        <taxon>Bacteria</taxon>
        <taxon>Pseudomonadati</taxon>
        <taxon>Bacteroidota</taxon>
        <taxon>Bacteroidia</taxon>
        <taxon>Bacteroidales</taxon>
        <taxon>Bacteroidaceae</taxon>
        <taxon>Phocaeicola</taxon>
    </lineage>
</organism>